<organism evidence="1 2">
    <name type="scientific">Richelia sinica FACHB-800</name>
    <dbReference type="NCBI Taxonomy" id="1357546"/>
    <lineage>
        <taxon>Bacteria</taxon>
        <taxon>Bacillati</taxon>
        <taxon>Cyanobacteriota</taxon>
        <taxon>Cyanophyceae</taxon>
        <taxon>Nostocales</taxon>
        <taxon>Nostocaceae</taxon>
        <taxon>Richelia</taxon>
    </lineage>
</organism>
<dbReference type="AlphaFoldDB" id="A0A975T9F3"/>
<reference evidence="1" key="1">
    <citation type="submission" date="2017-04" db="EMBL/GenBank/DDBJ databases">
        <title>Genome deletions in a multicellular cyanobacterial endosymbiont for morphological adaptation in marine diatoms.</title>
        <authorList>
            <person name="Wang Y."/>
            <person name="Gao H."/>
            <person name="Li R."/>
            <person name="Xu X."/>
        </authorList>
    </citation>
    <scope>NUCLEOTIDE SEQUENCE</scope>
    <source>
        <strain evidence="1">FACHB 800</strain>
    </source>
</reference>
<dbReference type="KEGG" id="rsin:B6N60_03255"/>
<proteinExistence type="predicted"/>
<dbReference type="Proteomes" id="UP000683511">
    <property type="component" value="Chromosome"/>
</dbReference>
<dbReference type="EMBL" id="CP021056">
    <property type="protein sequence ID" value="QXE24550.1"/>
    <property type="molecule type" value="Genomic_DNA"/>
</dbReference>
<keyword evidence="2" id="KW-1185">Reference proteome</keyword>
<gene>
    <name evidence="1" type="ORF">B6N60_03255</name>
</gene>
<dbReference type="RefSeq" id="WP_190601403.1">
    <property type="nucleotide sequence ID" value="NZ_CP021056.1"/>
</dbReference>
<evidence type="ECO:0000313" key="2">
    <source>
        <dbReference type="Proteomes" id="UP000683511"/>
    </source>
</evidence>
<protein>
    <submittedName>
        <fullName evidence="1">Uncharacterized protein</fullName>
    </submittedName>
</protein>
<name>A0A975T9F3_9NOST</name>
<sequence length="149" mass="16850">MNAAEQATNVELASKIATVVNLFKTEFPDAKSDLKPWKNDPETRELVDPDSIDIGFHFPGISKSWRSRSVLIQIRFYEDPITNVRRAIGIEASGFDHRGEVWRLSTIEKWSFVGESLPASSVAEKLKKICQQILEVFNNSCNLDPNVNE</sequence>
<accession>A0A975T9F3</accession>
<evidence type="ECO:0000313" key="1">
    <source>
        <dbReference type="EMBL" id="QXE24550.1"/>
    </source>
</evidence>